<name>A0AAN9Q6A1_CLITE</name>
<feature type="region of interest" description="Disordered" evidence="1">
    <location>
        <begin position="96"/>
        <end position="117"/>
    </location>
</feature>
<keyword evidence="3" id="KW-1185">Reference proteome</keyword>
<comment type="caution">
    <text evidence="2">The sequence shown here is derived from an EMBL/GenBank/DDBJ whole genome shotgun (WGS) entry which is preliminary data.</text>
</comment>
<sequence>MLWWRLTYGGWREVVTCCGSSECYGEEFLEGRCYGEIKDKGMNEDENKVREAYVEEVMTNERDVFVKGVISEVRKVRDESVGVDVGQVAKEWIKRNKKGNRKRKKLDEGKGKKKEND</sequence>
<proteinExistence type="predicted"/>
<evidence type="ECO:0000313" key="3">
    <source>
        <dbReference type="Proteomes" id="UP001359559"/>
    </source>
</evidence>
<dbReference type="EMBL" id="JAYKXN010000001">
    <property type="protein sequence ID" value="KAK7319833.1"/>
    <property type="molecule type" value="Genomic_DNA"/>
</dbReference>
<evidence type="ECO:0000313" key="2">
    <source>
        <dbReference type="EMBL" id="KAK7319833.1"/>
    </source>
</evidence>
<dbReference type="Proteomes" id="UP001359559">
    <property type="component" value="Unassembled WGS sequence"/>
</dbReference>
<organism evidence="2 3">
    <name type="scientific">Clitoria ternatea</name>
    <name type="common">Butterfly pea</name>
    <dbReference type="NCBI Taxonomy" id="43366"/>
    <lineage>
        <taxon>Eukaryota</taxon>
        <taxon>Viridiplantae</taxon>
        <taxon>Streptophyta</taxon>
        <taxon>Embryophyta</taxon>
        <taxon>Tracheophyta</taxon>
        <taxon>Spermatophyta</taxon>
        <taxon>Magnoliopsida</taxon>
        <taxon>eudicotyledons</taxon>
        <taxon>Gunneridae</taxon>
        <taxon>Pentapetalae</taxon>
        <taxon>rosids</taxon>
        <taxon>fabids</taxon>
        <taxon>Fabales</taxon>
        <taxon>Fabaceae</taxon>
        <taxon>Papilionoideae</taxon>
        <taxon>50 kb inversion clade</taxon>
        <taxon>NPAAA clade</taxon>
        <taxon>indigoferoid/millettioid clade</taxon>
        <taxon>Phaseoleae</taxon>
        <taxon>Clitoria</taxon>
    </lineage>
</organism>
<feature type="compositionally biased region" description="Basic and acidic residues" evidence="1">
    <location>
        <begin position="105"/>
        <end position="117"/>
    </location>
</feature>
<evidence type="ECO:0000256" key="1">
    <source>
        <dbReference type="SAM" id="MobiDB-lite"/>
    </source>
</evidence>
<dbReference type="AlphaFoldDB" id="A0AAN9Q6A1"/>
<protein>
    <submittedName>
        <fullName evidence="2">Uncharacterized protein</fullName>
    </submittedName>
</protein>
<accession>A0AAN9Q6A1</accession>
<gene>
    <name evidence="2" type="ORF">RJT34_04561</name>
</gene>
<reference evidence="2 3" key="1">
    <citation type="submission" date="2024-01" db="EMBL/GenBank/DDBJ databases">
        <title>The genomes of 5 underutilized Papilionoideae crops provide insights into root nodulation and disease resistance.</title>
        <authorList>
            <person name="Yuan L."/>
        </authorList>
    </citation>
    <scope>NUCLEOTIDE SEQUENCE [LARGE SCALE GENOMIC DNA]</scope>
    <source>
        <strain evidence="2">LY-2023</strain>
        <tissue evidence="2">Leaf</tissue>
    </source>
</reference>